<dbReference type="EMBL" id="RJKX01000011">
    <property type="protein sequence ID" value="ROQ01603.1"/>
    <property type="molecule type" value="Genomic_DNA"/>
</dbReference>
<sequence length="164" mass="17552">MITSCITSGIRENGMATRLFSAGLLLACGIVATPTIAAAQSFAMTTVVTNATTTKVYAGVQNIKFHEIDGVGSTNNSATIYPKISVDLFSTAHNVYQVDFESMEGSHINYCQVHIQAWAKHTFFGGYEVTGCQSEVKSVGQDRRCEAISPTPSAGGCLFQITLR</sequence>
<organism evidence="1 2">
    <name type="scientific">Stella humosa</name>
    <dbReference type="NCBI Taxonomy" id="94"/>
    <lineage>
        <taxon>Bacteria</taxon>
        <taxon>Pseudomonadati</taxon>
        <taxon>Pseudomonadota</taxon>
        <taxon>Alphaproteobacteria</taxon>
        <taxon>Rhodospirillales</taxon>
        <taxon>Stellaceae</taxon>
        <taxon>Stella</taxon>
    </lineage>
</organism>
<name>A0A3N1MD16_9PROT</name>
<dbReference type="AlphaFoldDB" id="A0A3N1MD16"/>
<proteinExistence type="predicted"/>
<evidence type="ECO:0000313" key="2">
    <source>
        <dbReference type="Proteomes" id="UP000278222"/>
    </source>
</evidence>
<reference evidence="1 2" key="1">
    <citation type="submission" date="2018-11" db="EMBL/GenBank/DDBJ databases">
        <title>Genomic Encyclopedia of Type Strains, Phase IV (KMG-IV): sequencing the most valuable type-strain genomes for metagenomic binning, comparative biology and taxonomic classification.</title>
        <authorList>
            <person name="Goeker M."/>
        </authorList>
    </citation>
    <scope>NUCLEOTIDE SEQUENCE [LARGE SCALE GENOMIC DNA]</scope>
    <source>
        <strain evidence="1 2">DSM 5900</strain>
    </source>
</reference>
<evidence type="ECO:0000313" key="1">
    <source>
        <dbReference type="EMBL" id="ROQ01603.1"/>
    </source>
</evidence>
<accession>A0A3N1MD16</accession>
<gene>
    <name evidence="1" type="ORF">EDC65_0784</name>
</gene>
<comment type="caution">
    <text evidence="1">The sequence shown here is derived from an EMBL/GenBank/DDBJ whole genome shotgun (WGS) entry which is preliminary data.</text>
</comment>
<dbReference type="Proteomes" id="UP000278222">
    <property type="component" value="Unassembled WGS sequence"/>
</dbReference>
<protein>
    <submittedName>
        <fullName evidence="1">Uncharacterized protein</fullName>
    </submittedName>
</protein>
<keyword evidence="2" id="KW-1185">Reference proteome</keyword>